<reference evidence="1 2" key="2">
    <citation type="journal article" date="2022" name="Mol. Ecol. Resour.">
        <title>The genomes of chicory, endive, great burdock and yacon provide insights into Asteraceae paleo-polyploidization history and plant inulin production.</title>
        <authorList>
            <person name="Fan W."/>
            <person name="Wang S."/>
            <person name="Wang H."/>
            <person name="Wang A."/>
            <person name="Jiang F."/>
            <person name="Liu H."/>
            <person name="Zhao H."/>
            <person name="Xu D."/>
            <person name="Zhang Y."/>
        </authorList>
    </citation>
    <scope>NUCLEOTIDE SEQUENCE [LARGE SCALE GENOMIC DNA]</scope>
    <source>
        <strain evidence="2">cv. Niubang</strain>
    </source>
</reference>
<evidence type="ECO:0000313" key="2">
    <source>
        <dbReference type="Proteomes" id="UP001055879"/>
    </source>
</evidence>
<proteinExistence type="predicted"/>
<reference evidence="2" key="1">
    <citation type="journal article" date="2022" name="Mol. Ecol. Resour.">
        <title>The genomes of chicory, endive, great burdock and yacon provide insights into Asteraceae palaeo-polyploidization history and plant inulin production.</title>
        <authorList>
            <person name="Fan W."/>
            <person name="Wang S."/>
            <person name="Wang H."/>
            <person name="Wang A."/>
            <person name="Jiang F."/>
            <person name="Liu H."/>
            <person name="Zhao H."/>
            <person name="Xu D."/>
            <person name="Zhang Y."/>
        </authorList>
    </citation>
    <scope>NUCLEOTIDE SEQUENCE [LARGE SCALE GENOMIC DNA]</scope>
    <source>
        <strain evidence="2">cv. Niubang</strain>
    </source>
</reference>
<keyword evidence="2" id="KW-1185">Reference proteome</keyword>
<sequence>MWYAGAHNKVLIRGSSHHLLLQFSLILLPVILLLQGGSQRKNAAMLDSDDTDSVSSSSTVRSDHSVMGSATEELHLNKQTVILDQSLDALYEKRGSTREKALTDIIEIFNKNLPHEFVENKYATLPVDIATTTIDYREVAVSGEFNIGLQSLDAYHGLNNAESSYLRHDSISNSPNSG</sequence>
<protein>
    <submittedName>
        <fullName evidence="1">Uncharacterized protein</fullName>
    </submittedName>
</protein>
<gene>
    <name evidence="1" type="ORF">L6452_20799</name>
</gene>
<evidence type="ECO:0000313" key="1">
    <source>
        <dbReference type="EMBL" id="KAI3719893.1"/>
    </source>
</evidence>
<dbReference type="EMBL" id="CM042052">
    <property type="protein sequence ID" value="KAI3719893.1"/>
    <property type="molecule type" value="Genomic_DNA"/>
</dbReference>
<accession>A0ACB9BCU5</accession>
<comment type="caution">
    <text evidence="1">The sequence shown here is derived from an EMBL/GenBank/DDBJ whole genome shotgun (WGS) entry which is preliminary data.</text>
</comment>
<organism evidence="1 2">
    <name type="scientific">Arctium lappa</name>
    <name type="common">Greater burdock</name>
    <name type="synonym">Lappa major</name>
    <dbReference type="NCBI Taxonomy" id="4217"/>
    <lineage>
        <taxon>Eukaryota</taxon>
        <taxon>Viridiplantae</taxon>
        <taxon>Streptophyta</taxon>
        <taxon>Embryophyta</taxon>
        <taxon>Tracheophyta</taxon>
        <taxon>Spermatophyta</taxon>
        <taxon>Magnoliopsida</taxon>
        <taxon>eudicotyledons</taxon>
        <taxon>Gunneridae</taxon>
        <taxon>Pentapetalae</taxon>
        <taxon>asterids</taxon>
        <taxon>campanulids</taxon>
        <taxon>Asterales</taxon>
        <taxon>Asteraceae</taxon>
        <taxon>Carduoideae</taxon>
        <taxon>Cardueae</taxon>
        <taxon>Arctiinae</taxon>
        <taxon>Arctium</taxon>
    </lineage>
</organism>
<dbReference type="Proteomes" id="UP001055879">
    <property type="component" value="Linkage Group LG06"/>
</dbReference>
<name>A0ACB9BCU5_ARCLA</name>